<evidence type="ECO:0000313" key="3">
    <source>
        <dbReference type="Proteomes" id="UP000078454"/>
    </source>
</evidence>
<dbReference type="STRING" id="1850517.A8708_17450"/>
<evidence type="ECO:0008006" key="4">
    <source>
        <dbReference type="Google" id="ProtNLM"/>
    </source>
</evidence>
<feature type="transmembrane region" description="Helical" evidence="1">
    <location>
        <begin position="6"/>
        <end position="27"/>
    </location>
</feature>
<proteinExistence type="predicted"/>
<protein>
    <recommendedName>
        <fullName evidence="4">Aminodeoxychorismate lyase</fullName>
    </recommendedName>
</protein>
<dbReference type="AlphaFoldDB" id="A0A198AKV5"/>
<reference evidence="2 3" key="1">
    <citation type="submission" date="2016-05" db="EMBL/GenBank/DDBJ databases">
        <title>Paenibacillus sp. 1ZS3-15 nov., isolated from the rhizosphere soil.</title>
        <authorList>
            <person name="Zhang X.X."/>
            <person name="Zhang J."/>
        </authorList>
    </citation>
    <scope>NUCLEOTIDE SEQUENCE [LARGE SCALE GENOMIC DNA]</scope>
    <source>
        <strain evidence="2 3">1ZS3-15</strain>
    </source>
</reference>
<keyword evidence="1" id="KW-0812">Transmembrane</keyword>
<keyword evidence="1" id="KW-1133">Transmembrane helix</keyword>
<dbReference type="Proteomes" id="UP000078454">
    <property type="component" value="Unassembled WGS sequence"/>
</dbReference>
<keyword evidence="1" id="KW-0472">Membrane</keyword>
<organism evidence="2 3">
    <name type="scientific">Paenibacillus oryzisoli</name>
    <dbReference type="NCBI Taxonomy" id="1850517"/>
    <lineage>
        <taxon>Bacteria</taxon>
        <taxon>Bacillati</taxon>
        <taxon>Bacillota</taxon>
        <taxon>Bacilli</taxon>
        <taxon>Bacillales</taxon>
        <taxon>Paenibacillaceae</taxon>
        <taxon>Paenibacillus</taxon>
    </lineage>
</organism>
<dbReference type="RefSeq" id="WP_068662554.1">
    <property type="nucleotide sequence ID" value="NZ_LYPB01000048.1"/>
</dbReference>
<dbReference type="EMBL" id="LYPB01000048">
    <property type="protein sequence ID" value="OAS21705.1"/>
    <property type="molecule type" value="Genomic_DNA"/>
</dbReference>
<dbReference type="OrthoDB" id="2617768at2"/>
<gene>
    <name evidence="2" type="ORF">A8708_17450</name>
</gene>
<sequence length="172" mass="18864">MFKNRALITGIGAGIIVGALLLQVMLIRPSSPSNSGISLEEMDPQKLKDEASKYYLVLEKNVKMYTQAELDAAIQKRLKEESDKLAAAQPQDQPKSSPPPVALSKIVIYVQPNLDATAVAELLYRASVISDRKAFVTELNKQGGNYKIQVGYHEFEGNLDMATIVTNLITAQ</sequence>
<comment type="caution">
    <text evidence="2">The sequence shown here is derived from an EMBL/GenBank/DDBJ whole genome shotgun (WGS) entry which is preliminary data.</text>
</comment>
<evidence type="ECO:0000313" key="2">
    <source>
        <dbReference type="EMBL" id="OAS21705.1"/>
    </source>
</evidence>
<evidence type="ECO:0000256" key="1">
    <source>
        <dbReference type="SAM" id="Phobius"/>
    </source>
</evidence>
<name>A0A198AKV5_9BACL</name>
<keyword evidence="3" id="KW-1185">Reference proteome</keyword>
<accession>A0A198AKV5</accession>
<dbReference type="Gene3D" id="3.30.1490.480">
    <property type="entry name" value="Endolytic murein transglycosylase"/>
    <property type="match status" value="1"/>
</dbReference>